<evidence type="ECO:0000256" key="3">
    <source>
        <dbReference type="ARBA" id="ARBA00022679"/>
    </source>
</evidence>
<dbReference type="EC" id="2.4.1.110" evidence="4"/>
<dbReference type="Proteomes" id="UP000000602">
    <property type="component" value="Chromosome"/>
</dbReference>
<dbReference type="Pfam" id="PF00534">
    <property type="entry name" value="Glycos_transf_1"/>
    <property type="match status" value="1"/>
</dbReference>
<dbReference type="KEGG" id="dps:DP2527"/>
<comment type="catalytic activity">
    <reaction evidence="6">
        <text>queuosine(34) in tRNA(Asp) + GDP-alpha-D-mannose = O-4''-alpha-D-mannosylqueuosine(34) in tRNA(Asp) + GDP + H(+)</text>
        <dbReference type="Rhea" id="RHEA:12885"/>
        <dbReference type="Rhea" id="RHEA-COMP:18572"/>
        <dbReference type="Rhea" id="RHEA-COMP:18581"/>
        <dbReference type="ChEBI" id="CHEBI:15378"/>
        <dbReference type="ChEBI" id="CHEBI:57527"/>
        <dbReference type="ChEBI" id="CHEBI:58189"/>
        <dbReference type="ChEBI" id="CHEBI:194431"/>
        <dbReference type="ChEBI" id="CHEBI:194442"/>
        <dbReference type="EC" id="2.4.1.110"/>
    </reaction>
    <physiologicalReaction direction="left-to-right" evidence="6">
        <dbReference type="Rhea" id="RHEA:12886"/>
    </physiologicalReaction>
</comment>
<dbReference type="GO" id="GO:0016438">
    <property type="term" value="F:tRNA-queuosine(34) beta-mannosyltransferase activity"/>
    <property type="evidence" value="ECO:0007669"/>
    <property type="project" value="UniProtKB-EC"/>
</dbReference>
<comment type="similarity">
    <text evidence="1">Belongs to the glycosyltransferase group 1 family. Glycosyltransferase 4 subfamily.</text>
</comment>
<dbReference type="InterPro" id="IPR051862">
    <property type="entry name" value="GT-like_domain_containing_1"/>
</dbReference>
<name>Q6AK70_DESPS</name>
<dbReference type="InterPro" id="IPR001296">
    <property type="entry name" value="Glyco_trans_1"/>
</dbReference>
<organism evidence="9 10">
    <name type="scientific">Desulfotalea psychrophila (strain LSv54 / DSM 12343)</name>
    <dbReference type="NCBI Taxonomy" id="177439"/>
    <lineage>
        <taxon>Bacteria</taxon>
        <taxon>Pseudomonadati</taxon>
        <taxon>Thermodesulfobacteriota</taxon>
        <taxon>Desulfobulbia</taxon>
        <taxon>Desulfobulbales</taxon>
        <taxon>Desulfocapsaceae</taxon>
        <taxon>Desulfotalea</taxon>
    </lineage>
</organism>
<evidence type="ECO:0000259" key="7">
    <source>
        <dbReference type="Pfam" id="PF00534"/>
    </source>
</evidence>
<keyword evidence="3" id="KW-0808">Transferase</keyword>
<evidence type="ECO:0000256" key="4">
    <source>
        <dbReference type="ARBA" id="ARBA00044517"/>
    </source>
</evidence>
<evidence type="ECO:0000313" key="9">
    <source>
        <dbReference type="EMBL" id="CAG37256.1"/>
    </source>
</evidence>
<keyword evidence="2" id="KW-0328">Glycosyltransferase</keyword>
<dbReference type="eggNOG" id="COG0438">
    <property type="taxonomic scope" value="Bacteria"/>
</dbReference>
<evidence type="ECO:0000256" key="1">
    <source>
        <dbReference type="ARBA" id="ARBA00009481"/>
    </source>
</evidence>
<accession>Q6AK70</accession>
<dbReference type="STRING" id="177439.DP2527"/>
<protein>
    <recommendedName>
        <fullName evidence="5">tRNA-queuosine alpha-mannosyltransferase</fullName>
        <ecNumber evidence="4">2.4.1.110</ecNumber>
    </recommendedName>
</protein>
<evidence type="ECO:0000259" key="8">
    <source>
        <dbReference type="Pfam" id="PF12038"/>
    </source>
</evidence>
<dbReference type="Pfam" id="PF12038">
    <property type="entry name" value="QTMAN_N"/>
    <property type="match status" value="1"/>
</dbReference>
<evidence type="ECO:0000256" key="5">
    <source>
        <dbReference type="ARBA" id="ARBA00044539"/>
    </source>
</evidence>
<evidence type="ECO:0000256" key="6">
    <source>
        <dbReference type="ARBA" id="ARBA00048439"/>
    </source>
</evidence>
<dbReference type="OrthoDB" id="9792163at2"/>
<dbReference type="SUPFAM" id="SSF53756">
    <property type="entry name" value="UDP-Glycosyltransferase/glycogen phosphorylase"/>
    <property type="match status" value="1"/>
</dbReference>
<dbReference type="RefSeq" id="WP_011189768.1">
    <property type="nucleotide sequence ID" value="NC_006138.1"/>
</dbReference>
<evidence type="ECO:0000313" key="10">
    <source>
        <dbReference type="Proteomes" id="UP000000602"/>
    </source>
</evidence>
<dbReference type="PANTHER" id="PTHR13615:SF3">
    <property type="entry name" value="GLYCOSYLTRANSFERASE-LIKE DOMAIN-CONTAINING PROTEIN 1"/>
    <property type="match status" value="1"/>
</dbReference>
<dbReference type="Gene3D" id="3.40.50.2000">
    <property type="entry name" value="Glycogen Phosphorylase B"/>
    <property type="match status" value="1"/>
</dbReference>
<dbReference type="AlphaFoldDB" id="Q6AK70"/>
<dbReference type="HOGENOM" id="CLU_033439_1_0_7"/>
<proteinExistence type="inferred from homology"/>
<dbReference type="EMBL" id="CR522870">
    <property type="protein sequence ID" value="CAG37256.1"/>
    <property type="molecule type" value="Genomic_DNA"/>
</dbReference>
<sequence>MKKILILEPYYGGSHKQFLDKIEGVVEADCLFMTLPARKWKMRMQLSAPWFVQSLGELLPEERFFDTVLCSTFVDVAVLRALVSSLKGWNPATLFCTYFHENQFVYPNQEAAPDNRQFTAINFTTALASDRIAFNSVFNRQSFLESCRRYLSYASDMKLPRLLVELEEKSCVLYPGLDFTSIDAISLSPVPEAGAPVIVWNHRWEHDKNPEEFFAALTQLQSRGIAFRLIVLGQSFRNSPACFAQAEVAFREEMIHFGYAESYEAYAQLLQRADIVVSTAIHEFYGVAVIEAVRAGCVPLLPRRLSYPELFAEEYLYDEGQLTNRLQSLLDEGGKVGSQQAVAMTEGFSWTSLADAYRQWLLAE</sequence>
<evidence type="ECO:0000256" key="2">
    <source>
        <dbReference type="ARBA" id="ARBA00022676"/>
    </source>
</evidence>
<gene>
    <name evidence="9" type="ordered locus">DP2527</name>
</gene>
<dbReference type="PANTHER" id="PTHR13615">
    <property type="entry name" value="GLYCOSYLTRANSFERASE-LIKE 1"/>
    <property type="match status" value="1"/>
</dbReference>
<reference evidence="10" key="1">
    <citation type="journal article" date="2004" name="Environ. Microbiol.">
        <title>The genome of Desulfotalea psychrophila, a sulfate-reducing bacterium from permanently cold Arctic sediments.</title>
        <authorList>
            <person name="Rabus R."/>
            <person name="Ruepp A."/>
            <person name="Frickey T."/>
            <person name="Rattei T."/>
            <person name="Fartmann B."/>
            <person name="Stark M."/>
            <person name="Bauer M."/>
            <person name="Zibat A."/>
            <person name="Lombardot T."/>
            <person name="Becker I."/>
            <person name="Amann J."/>
            <person name="Gellner K."/>
            <person name="Teeling H."/>
            <person name="Leuschner W.D."/>
            <person name="Gloeckner F.-O."/>
            <person name="Lupas A.N."/>
            <person name="Amann R."/>
            <person name="Klenk H.-P."/>
        </authorList>
    </citation>
    <scope>NUCLEOTIDE SEQUENCE [LARGE SCALE GENOMIC DNA]</scope>
    <source>
        <strain evidence="10">DSM 12343 / LSv54</strain>
    </source>
</reference>
<feature type="domain" description="tRNA-queuosine alpha-mannosyltransferase N-terminal" evidence="8">
    <location>
        <begin position="3"/>
        <end position="177"/>
    </location>
</feature>
<keyword evidence="10" id="KW-1185">Reference proteome</keyword>
<dbReference type="InterPro" id="IPR022701">
    <property type="entry name" value="QTMAN_N"/>
</dbReference>
<dbReference type="CAZy" id="GT4">
    <property type="family name" value="Glycosyltransferase Family 4"/>
</dbReference>
<feature type="domain" description="Glycosyl transferase family 1" evidence="7">
    <location>
        <begin position="194"/>
        <end position="320"/>
    </location>
</feature>